<dbReference type="PANTHER" id="PTHR30543">
    <property type="entry name" value="CHROMATE REDUCTASE"/>
    <property type="match status" value="1"/>
</dbReference>
<proteinExistence type="predicted"/>
<dbReference type="InterPro" id="IPR050712">
    <property type="entry name" value="NAD(P)H-dep_reductase"/>
</dbReference>
<comment type="caution">
    <text evidence="2">The sequence shown here is derived from an EMBL/GenBank/DDBJ whole genome shotgun (WGS) entry which is preliminary data.</text>
</comment>
<protein>
    <submittedName>
        <fullName evidence="2">NAD(P)H-dependent oxidoreductase</fullName>
    </submittedName>
</protein>
<dbReference type="EMBL" id="JADEYR010000007">
    <property type="protein sequence ID" value="MBE9404175.1"/>
    <property type="molecule type" value="Genomic_DNA"/>
</dbReference>
<accession>A0ABR9W407</accession>
<organism evidence="2 3">
    <name type="scientific">Brachybacterium epidermidis</name>
    <dbReference type="NCBI Taxonomy" id="2781983"/>
    <lineage>
        <taxon>Bacteria</taxon>
        <taxon>Bacillati</taxon>
        <taxon>Actinomycetota</taxon>
        <taxon>Actinomycetes</taxon>
        <taxon>Micrococcales</taxon>
        <taxon>Dermabacteraceae</taxon>
        <taxon>Brachybacterium</taxon>
    </lineage>
</organism>
<dbReference type="Pfam" id="PF03358">
    <property type="entry name" value="FMN_red"/>
    <property type="match status" value="1"/>
</dbReference>
<name>A0ABR9W407_9MICO</name>
<evidence type="ECO:0000259" key="1">
    <source>
        <dbReference type="Pfam" id="PF03358"/>
    </source>
</evidence>
<dbReference type="RefSeq" id="WP_193865922.1">
    <property type="nucleotide sequence ID" value="NZ_JADEYR010000007.1"/>
</dbReference>
<dbReference type="Proteomes" id="UP000644727">
    <property type="component" value="Unassembled WGS sequence"/>
</dbReference>
<reference evidence="2 3" key="1">
    <citation type="submission" date="2020-10" db="EMBL/GenBank/DDBJ databases">
        <title>Draft genome and description of Brachybacterium epidermidis sp nov.</title>
        <authorList>
            <person name="Boxberger M."/>
            <person name="La Scola B."/>
        </authorList>
    </citation>
    <scope>NUCLEOTIDE SEQUENCE [LARGE SCALE GENOMIC DNA]</scope>
    <source>
        <strain evidence="2 3">Marseille-Q2903</strain>
    </source>
</reference>
<gene>
    <name evidence="2" type="ORF">IOE58_08245</name>
</gene>
<dbReference type="PANTHER" id="PTHR30543:SF21">
    <property type="entry name" value="NAD(P)H-DEPENDENT FMN REDUCTASE LOT6"/>
    <property type="match status" value="1"/>
</dbReference>
<feature type="domain" description="NADPH-dependent FMN reductase-like" evidence="1">
    <location>
        <begin position="3"/>
        <end position="148"/>
    </location>
</feature>
<dbReference type="InterPro" id="IPR029039">
    <property type="entry name" value="Flavoprotein-like_sf"/>
</dbReference>
<evidence type="ECO:0000313" key="3">
    <source>
        <dbReference type="Proteomes" id="UP000644727"/>
    </source>
</evidence>
<sequence>MTRIGLLIASVRPNRVGEHIAQWVRDGLDAREHEVEIDLIDLRETVLPAFDGLTSPKADPTKTTDHARAWGERIEALDALIIVTPEYNGSYPGALKNAIDYLHQEWSGLPVLLVGYGWGAGAGVLELLESLMTHVGADVMGSVGLAFPADLSLEGEIHVGEEKLTALREGLETLEAKVLTSVA</sequence>
<evidence type="ECO:0000313" key="2">
    <source>
        <dbReference type="EMBL" id="MBE9404175.1"/>
    </source>
</evidence>
<dbReference type="SUPFAM" id="SSF52218">
    <property type="entry name" value="Flavoproteins"/>
    <property type="match status" value="1"/>
</dbReference>
<dbReference type="Gene3D" id="3.40.50.360">
    <property type="match status" value="1"/>
</dbReference>
<keyword evidence="3" id="KW-1185">Reference proteome</keyword>
<dbReference type="InterPro" id="IPR005025">
    <property type="entry name" value="FMN_Rdtase-like_dom"/>
</dbReference>